<dbReference type="Gene3D" id="3.10.580.10">
    <property type="entry name" value="CBS-domain"/>
    <property type="match status" value="1"/>
</dbReference>
<evidence type="ECO:0000256" key="1">
    <source>
        <dbReference type="PROSITE-ProRule" id="PRU00703"/>
    </source>
</evidence>
<dbReference type="Proteomes" id="UP000184436">
    <property type="component" value="Unassembled WGS sequence"/>
</dbReference>
<protein>
    <submittedName>
        <fullName evidence="3">CBS domain-containing protein</fullName>
    </submittedName>
</protein>
<evidence type="ECO:0000313" key="3">
    <source>
        <dbReference type="EMBL" id="SHF38890.1"/>
    </source>
</evidence>
<dbReference type="PANTHER" id="PTHR22572">
    <property type="entry name" value="SUGAR-1-PHOSPHATE GUANYL TRANSFERASE"/>
    <property type="match status" value="1"/>
</dbReference>
<feature type="domain" description="CBS" evidence="2">
    <location>
        <begin position="1"/>
        <end position="64"/>
    </location>
</feature>
<sequence>MCDSKYLIDESLSILDALKKLNSFSKNEALTLFVIDAEGRVRGSLTDGDIRRKLVEGVLLNSPLNQIMHRDFLYLDANRILVPHIHRFKEKGIVLVPILDEEKRIVDVLNLKQQKSLLPIDAVLMAGGKGERLRPLTERTPKPLLKVGDKSIIDYNIDRLINFGVKHISVTVNYLREQIEEHFAEKRAGIQVRCVREPQFLGTIGAVKFVEAFHNDTVLIMNSDLFTNIDFEDFYLHFKEHNADMAVAAVPYSVSVPYGIFELEGRNIEGVCEKPIYNYYANGGIYLIKRELLEEIPDNSFFNATDFMEMLVCEKKNVIRFPLTGYWIDIGKHEDYQRAQEIVKHLQL</sequence>
<gene>
    <name evidence="3" type="ORF">SAMN05444349_11810</name>
</gene>
<dbReference type="PROSITE" id="PS51371">
    <property type="entry name" value="CBS"/>
    <property type="match status" value="1"/>
</dbReference>
<name>A0A1M5B8Z1_9BACE</name>
<evidence type="ECO:0000259" key="2">
    <source>
        <dbReference type="PROSITE" id="PS51371"/>
    </source>
</evidence>
<reference evidence="3 4" key="1">
    <citation type="submission" date="2016-11" db="EMBL/GenBank/DDBJ databases">
        <authorList>
            <person name="Jaros S."/>
            <person name="Januszkiewicz K."/>
            <person name="Wedrychowicz H."/>
        </authorList>
    </citation>
    <scope>NUCLEOTIDE SEQUENCE [LARGE SCALE GENOMIC DNA]</scope>
    <source>
        <strain evidence="3 4">DSM 26883</strain>
    </source>
</reference>
<dbReference type="Gene3D" id="3.90.550.10">
    <property type="entry name" value="Spore Coat Polysaccharide Biosynthesis Protein SpsA, Chain A"/>
    <property type="match status" value="1"/>
</dbReference>
<dbReference type="STRING" id="871325.SAMN05444349_11810"/>
<keyword evidence="4" id="KW-1185">Reference proteome</keyword>
<dbReference type="SUPFAM" id="SSF53448">
    <property type="entry name" value="Nucleotide-diphospho-sugar transferases"/>
    <property type="match status" value="1"/>
</dbReference>
<keyword evidence="1" id="KW-0129">CBS domain</keyword>
<organism evidence="3 4">
    <name type="scientific">Bacteroides faecichinchillae</name>
    <dbReference type="NCBI Taxonomy" id="871325"/>
    <lineage>
        <taxon>Bacteria</taxon>
        <taxon>Pseudomonadati</taxon>
        <taxon>Bacteroidota</taxon>
        <taxon>Bacteroidia</taxon>
        <taxon>Bacteroidales</taxon>
        <taxon>Bacteroidaceae</taxon>
        <taxon>Bacteroides</taxon>
    </lineage>
</organism>
<accession>A0A1M5B8Z1</accession>
<dbReference type="InterPro" id="IPR005835">
    <property type="entry name" value="NTP_transferase_dom"/>
</dbReference>
<dbReference type="EMBL" id="FQVD01000018">
    <property type="protein sequence ID" value="SHF38890.1"/>
    <property type="molecule type" value="Genomic_DNA"/>
</dbReference>
<dbReference type="Pfam" id="PF00483">
    <property type="entry name" value="NTP_transferase"/>
    <property type="match status" value="1"/>
</dbReference>
<dbReference type="InterPro" id="IPR000644">
    <property type="entry name" value="CBS_dom"/>
</dbReference>
<dbReference type="Pfam" id="PF00571">
    <property type="entry name" value="CBS"/>
    <property type="match status" value="1"/>
</dbReference>
<dbReference type="InterPro" id="IPR046342">
    <property type="entry name" value="CBS_dom_sf"/>
</dbReference>
<dbReference type="InterPro" id="IPR050486">
    <property type="entry name" value="Mannose-1P_guanyltransferase"/>
</dbReference>
<dbReference type="AlphaFoldDB" id="A0A1M5B8Z1"/>
<dbReference type="OrthoDB" id="9813880at2"/>
<dbReference type="RefSeq" id="WP_025075281.1">
    <property type="nucleotide sequence ID" value="NZ_FQVD01000018.1"/>
</dbReference>
<evidence type="ECO:0000313" key="4">
    <source>
        <dbReference type="Proteomes" id="UP000184436"/>
    </source>
</evidence>
<dbReference type="SUPFAM" id="SSF54631">
    <property type="entry name" value="CBS-domain pair"/>
    <property type="match status" value="1"/>
</dbReference>
<dbReference type="InterPro" id="IPR029044">
    <property type="entry name" value="Nucleotide-diphossugar_trans"/>
</dbReference>
<dbReference type="CDD" id="cd06426">
    <property type="entry name" value="NTP_transferase_like_2"/>
    <property type="match status" value="1"/>
</dbReference>
<proteinExistence type="predicted"/>